<evidence type="ECO:0000313" key="15">
    <source>
        <dbReference type="Proteomes" id="UP001610334"/>
    </source>
</evidence>
<dbReference type="InterPro" id="IPR010666">
    <property type="entry name" value="Znf_GRF"/>
</dbReference>
<evidence type="ECO:0000256" key="1">
    <source>
        <dbReference type="ARBA" id="ARBA00001936"/>
    </source>
</evidence>
<protein>
    <recommendedName>
        <fullName evidence="4">DNA-(apurinic or apyrimidinic site) endonuclease 2</fullName>
    </recommendedName>
</protein>
<evidence type="ECO:0000256" key="8">
    <source>
        <dbReference type="ARBA" id="ARBA00022833"/>
    </source>
</evidence>
<keyword evidence="8" id="KW-0862">Zinc</keyword>
<dbReference type="PROSITE" id="PS51999">
    <property type="entry name" value="ZF_GRF"/>
    <property type="match status" value="1"/>
</dbReference>
<evidence type="ECO:0000256" key="11">
    <source>
        <dbReference type="PROSITE-ProRule" id="PRU01343"/>
    </source>
</evidence>
<evidence type="ECO:0000256" key="10">
    <source>
        <dbReference type="ARBA" id="ARBA00023242"/>
    </source>
</evidence>
<evidence type="ECO:0000256" key="5">
    <source>
        <dbReference type="ARBA" id="ARBA00022723"/>
    </source>
</evidence>
<dbReference type="PROSITE" id="PS51435">
    <property type="entry name" value="AP_NUCLEASE_F1_4"/>
    <property type="match status" value="1"/>
</dbReference>
<dbReference type="PROSITE" id="PS00728">
    <property type="entry name" value="AP_NUCLEASE_F1_3"/>
    <property type="match status" value="1"/>
</dbReference>
<feature type="region of interest" description="Disordered" evidence="12">
    <location>
        <begin position="411"/>
        <end position="538"/>
    </location>
</feature>
<keyword evidence="5" id="KW-0479">Metal-binding</keyword>
<reference evidence="14 15" key="1">
    <citation type="submission" date="2024-07" db="EMBL/GenBank/DDBJ databases">
        <title>Section-level genome sequencing and comparative genomics of Aspergillus sections Usti and Cavernicolus.</title>
        <authorList>
            <consortium name="Lawrence Berkeley National Laboratory"/>
            <person name="Nybo J.L."/>
            <person name="Vesth T.C."/>
            <person name="Theobald S."/>
            <person name="Frisvad J.C."/>
            <person name="Larsen T.O."/>
            <person name="Kjaerboelling I."/>
            <person name="Rothschild-Mancinelli K."/>
            <person name="Lyhne E.K."/>
            <person name="Kogle M.E."/>
            <person name="Barry K."/>
            <person name="Clum A."/>
            <person name="Na H."/>
            <person name="Ledsgaard L."/>
            <person name="Lin J."/>
            <person name="Lipzen A."/>
            <person name="Kuo A."/>
            <person name="Riley R."/>
            <person name="Mondo S."/>
            <person name="Labutti K."/>
            <person name="Haridas S."/>
            <person name="Pangalinan J."/>
            <person name="Salamov A.A."/>
            <person name="Simmons B.A."/>
            <person name="Magnuson J.K."/>
            <person name="Chen J."/>
            <person name="Drula E."/>
            <person name="Henrissat B."/>
            <person name="Wiebenga A."/>
            <person name="Lubbers R.J."/>
            <person name="Gomes A.C."/>
            <person name="Makela M.R."/>
            <person name="Stajich J."/>
            <person name="Grigoriev I.V."/>
            <person name="Mortensen U.H."/>
            <person name="De Vries R.P."/>
            <person name="Baker S.E."/>
            <person name="Andersen M.R."/>
        </authorList>
    </citation>
    <scope>NUCLEOTIDE SEQUENCE [LARGE SCALE GENOMIC DNA]</scope>
    <source>
        <strain evidence="14 15">CBS 588.65</strain>
    </source>
</reference>
<feature type="compositionally biased region" description="Polar residues" evidence="12">
    <location>
        <begin position="490"/>
        <end position="519"/>
    </location>
</feature>
<evidence type="ECO:0000256" key="12">
    <source>
        <dbReference type="SAM" id="MobiDB-lite"/>
    </source>
</evidence>
<evidence type="ECO:0000256" key="7">
    <source>
        <dbReference type="ARBA" id="ARBA00022801"/>
    </source>
</evidence>
<dbReference type="InterPro" id="IPR036691">
    <property type="entry name" value="Endo/exonu/phosph_ase_sf"/>
</dbReference>
<proteinExistence type="inferred from homology"/>
<comment type="similarity">
    <text evidence="3">Belongs to the DNA repair enzymes AP/ExoA family.</text>
</comment>
<dbReference type="InterPro" id="IPR020848">
    <property type="entry name" value="AP_endonuclease_F1_CS"/>
</dbReference>
<sequence>MESGGDLNHASAEWLLITSRNPFSYEPWRSTRTFESMFDLLEADIVVFQETKIQRKDLRDDMVLVSGWDCYFSLPRTKKGYSGVAIYTRNATCAPIRAEEGLTGVLCPPNSSIPYRDLPEDQQIGGYPTTEQLSQLEIDAETLDSEGRCVILEFPAFVLLGLYCPANRDETRDAFRHNFLDLMDARIRNLISMGKRVFVTGDLNISRGQIDAAHAMENIRKGAMTEEDFISAPARRLFNHLLSDGKVVGERDEGRERPALFDICRSFHPDRKGMYTCWEQRINARPGNYGARIDYVLCSLDMKDWFRESNIQEGLMGSDHCPVYAVFKDTIGMNNNQINISDVMNPPGVFQNGERRQDYTMKLLLPLSGRLLAEFDRRRNIKDMFIRKPNQAVPKVLPPPQSTIPLSVEETEVIPQSLDSPPTRTSTTPSTSSQENAQPKSNVRKRPIKVGHPTVKRSKSMTTQPAATKPGQSTLKGFFKPKSTPAVDPNDSNPLKDTSSLSEKNTKNPFQSPSKPTGTQGVGKAAQDTSRTPTPVTVITPNEEKNFIDPIANKEDWSKLFTKKPPPKCEGHEEVCISLKTKKPGVNFGRTFWICPRPLGPSGNKETGTAWRCHTFIWANDWDPSTM</sequence>
<feature type="compositionally biased region" description="Polar residues" evidence="12">
    <location>
        <begin position="527"/>
        <end position="538"/>
    </location>
</feature>
<dbReference type="Proteomes" id="UP001610334">
    <property type="component" value="Unassembled WGS sequence"/>
</dbReference>
<accession>A0ABR4HN55</accession>
<evidence type="ECO:0000256" key="4">
    <source>
        <dbReference type="ARBA" id="ARBA00013541"/>
    </source>
</evidence>
<feature type="domain" description="GRF-type" evidence="13">
    <location>
        <begin position="569"/>
        <end position="622"/>
    </location>
</feature>
<keyword evidence="6 11" id="KW-0863">Zinc-finger</keyword>
<feature type="compositionally biased region" description="Basic residues" evidence="12">
    <location>
        <begin position="442"/>
        <end position="459"/>
    </location>
</feature>
<dbReference type="CDD" id="cd09088">
    <property type="entry name" value="Ape2-like_AP-endo"/>
    <property type="match status" value="1"/>
</dbReference>
<dbReference type="EMBL" id="JBFXLT010000020">
    <property type="protein sequence ID" value="KAL2816920.1"/>
    <property type="molecule type" value="Genomic_DNA"/>
</dbReference>
<comment type="cofactor">
    <cofactor evidence="2">
        <name>Mg(2+)</name>
        <dbReference type="ChEBI" id="CHEBI:18420"/>
    </cofactor>
</comment>
<keyword evidence="9" id="KW-0460">Magnesium</keyword>
<feature type="compositionally biased region" description="Low complexity" evidence="12">
    <location>
        <begin position="420"/>
        <end position="433"/>
    </location>
</feature>
<evidence type="ECO:0000256" key="3">
    <source>
        <dbReference type="ARBA" id="ARBA00007092"/>
    </source>
</evidence>
<keyword evidence="14" id="KW-0255">Endonuclease</keyword>
<dbReference type="InterPro" id="IPR004808">
    <property type="entry name" value="AP_endonuc_1"/>
</dbReference>
<evidence type="ECO:0000256" key="6">
    <source>
        <dbReference type="ARBA" id="ARBA00022771"/>
    </source>
</evidence>
<evidence type="ECO:0000313" key="14">
    <source>
        <dbReference type="EMBL" id="KAL2816920.1"/>
    </source>
</evidence>
<keyword evidence="14" id="KW-0540">Nuclease</keyword>
<evidence type="ECO:0000256" key="9">
    <source>
        <dbReference type="ARBA" id="ARBA00022842"/>
    </source>
</evidence>
<dbReference type="PANTHER" id="PTHR22748">
    <property type="entry name" value="AP ENDONUCLEASE"/>
    <property type="match status" value="1"/>
</dbReference>
<dbReference type="InterPro" id="IPR005135">
    <property type="entry name" value="Endo/exonuclease/phosphatase"/>
</dbReference>
<comment type="caution">
    <text evidence="14">The sequence shown here is derived from an EMBL/GenBank/DDBJ whole genome shotgun (WGS) entry which is preliminary data.</text>
</comment>
<feature type="compositionally biased region" description="Polar residues" evidence="12">
    <location>
        <begin position="460"/>
        <end position="475"/>
    </location>
</feature>
<name>A0ABR4HN55_9EURO</name>
<dbReference type="Pfam" id="PF03372">
    <property type="entry name" value="Exo_endo_phos"/>
    <property type="match status" value="1"/>
</dbReference>
<evidence type="ECO:0000256" key="2">
    <source>
        <dbReference type="ARBA" id="ARBA00001946"/>
    </source>
</evidence>
<dbReference type="Gene3D" id="3.60.10.10">
    <property type="entry name" value="Endonuclease/exonuclease/phosphatase"/>
    <property type="match status" value="1"/>
</dbReference>
<gene>
    <name evidence="14" type="ORF">BJX63DRAFT_130752</name>
</gene>
<dbReference type="GO" id="GO:0004519">
    <property type="term" value="F:endonuclease activity"/>
    <property type="evidence" value="ECO:0007669"/>
    <property type="project" value="UniProtKB-KW"/>
</dbReference>
<organism evidence="14 15">
    <name type="scientific">Aspergillus granulosus</name>
    <dbReference type="NCBI Taxonomy" id="176169"/>
    <lineage>
        <taxon>Eukaryota</taxon>
        <taxon>Fungi</taxon>
        <taxon>Dikarya</taxon>
        <taxon>Ascomycota</taxon>
        <taxon>Pezizomycotina</taxon>
        <taxon>Eurotiomycetes</taxon>
        <taxon>Eurotiomycetidae</taxon>
        <taxon>Eurotiales</taxon>
        <taxon>Aspergillaceae</taxon>
        <taxon>Aspergillus</taxon>
        <taxon>Aspergillus subgen. Nidulantes</taxon>
    </lineage>
</organism>
<comment type="cofactor">
    <cofactor evidence="1">
        <name>Mn(2+)</name>
        <dbReference type="ChEBI" id="CHEBI:29035"/>
    </cofactor>
</comment>
<dbReference type="SUPFAM" id="SSF56219">
    <property type="entry name" value="DNase I-like"/>
    <property type="match status" value="1"/>
</dbReference>
<keyword evidence="7" id="KW-0378">Hydrolase</keyword>
<keyword evidence="10" id="KW-0539">Nucleus</keyword>
<keyword evidence="15" id="KW-1185">Reference proteome</keyword>
<evidence type="ECO:0000259" key="13">
    <source>
        <dbReference type="PROSITE" id="PS51999"/>
    </source>
</evidence>
<dbReference type="PANTHER" id="PTHR22748:SF4">
    <property type="entry name" value="DNA-(APURINIC OR APYRIMIDINIC SITE) ENDONUCLEASE 2"/>
    <property type="match status" value="1"/>
</dbReference>